<evidence type="ECO:0000313" key="12">
    <source>
        <dbReference type="EMBL" id="MBD7985899.1"/>
    </source>
</evidence>
<dbReference type="InterPro" id="IPR017938">
    <property type="entry name" value="Riboflavin_synthase-like_b-brl"/>
</dbReference>
<reference evidence="12 13" key="1">
    <citation type="submission" date="2020-08" db="EMBL/GenBank/DDBJ databases">
        <title>A Genomic Blueprint of the Chicken Gut Microbiome.</title>
        <authorList>
            <person name="Gilroy R."/>
            <person name="Ravi A."/>
            <person name="Getino M."/>
            <person name="Pursley I."/>
            <person name="Horton D.L."/>
            <person name="Alikhan N.-F."/>
            <person name="Baker D."/>
            <person name="Gharbi K."/>
            <person name="Hall N."/>
            <person name="Watson M."/>
            <person name="Adriaenssens E.M."/>
            <person name="Foster-Nyarko E."/>
            <person name="Jarju S."/>
            <person name="Secka A."/>
            <person name="Antonio M."/>
            <person name="Oren A."/>
            <person name="Chaudhuri R."/>
            <person name="La Ragione R.M."/>
            <person name="Hildebrand F."/>
            <person name="Pallen M.J."/>
        </authorList>
    </citation>
    <scope>NUCLEOTIDE SEQUENCE [LARGE SCALE GENOMIC DNA]</scope>
    <source>
        <strain evidence="12 13">Sa2YVA2</strain>
    </source>
</reference>
<dbReference type="RefSeq" id="WP_191695727.1">
    <property type="nucleotide sequence ID" value="NZ_JACSQN010000017.1"/>
</dbReference>
<gene>
    <name evidence="12" type="primary">ribE</name>
    <name evidence="12" type="ORF">H9649_15105</name>
</gene>
<dbReference type="SUPFAM" id="SSF63380">
    <property type="entry name" value="Riboflavin synthase domain-like"/>
    <property type="match status" value="2"/>
</dbReference>
<name>A0ABR8UCZ1_9BACL</name>
<dbReference type="GO" id="GO:0004746">
    <property type="term" value="F:riboflavin synthase activity"/>
    <property type="evidence" value="ECO:0007669"/>
    <property type="project" value="UniProtKB-EC"/>
</dbReference>
<dbReference type="EMBL" id="JACSQN010000017">
    <property type="protein sequence ID" value="MBD7985899.1"/>
    <property type="molecule type" value="Genomic_DNA"/>
</dbReference>
<dbReference type="CDD" id="cd00402">
    <property type="entry name" value="Riboflavin_synthase_like"/>
    <property type="match status" value="1"/>
</dbReference>
<keyword evidence="13" id="KW-1185">Reference proteome</keyword>
<dbReference type="Pfam" id="PF00677">
    <property type="entry name" value="Lum_binding"/>
    <property type="match status" value="2"/>
</dbReference>
<dbReference type="PIRSF" id="PIRSF000498">
    <property type="entry name" value="Riboflavin_syn_A"/>
    <property type="match status" value="1"/>
</dbReference>
<keyword evidence="8" id="KW-0677">Repeat</keyword>
<dbReference type="EC" id="2.5.1.9" evidence="4 9"/>
<evidence type="ECO:0000256" key="6">
    <source>
        <dbReference type="ARBA" id="ARBA00022619"/>
    </source>
</evidence>
<evidence type="ECO:0000256" key="9">
    <source>
        <dbReference type="NCBIfam" id="TIGR00187"/>
    </source>
</evidence>
<comment type="pathway">
    <text evidence="3">Cofactor biosynthesis; riboflavin biosynthesis; riboflavin from 2-hydroxy-3-oxobutyl phosphate and 5-amino-6-(D-ribitylamino)uracil: step 2/2.</text>
</comment>
<dbReference type="InterPro" id="IPR001783">
    <property type="entry name" value="Lumazine-bd"/>
</dbReference>
<evidence type="ECO:0000256" key="8">
    <source>
        <dbReference type="ARBA" id="ARBA00022737"/>
    </source>
</evidence>
<evidence type="ECO:0000256" key="3">
    <source>
        <dbReference type="ARBA" id="ARBA00004887"/>
    </source>
</evidence>
<sequence length="216" mass="23428">MFTGIVEEIGMVNAITRGSSCMQLVIGCSKVLSDVTKGDSISVNGVCLTVSTYTATHFIADIMPETFKATTLSYMKRGNAVNLERAMPANGRFGGHIVSGHIDSIGKIADLRKKENALYVDIHIDDSLLIYLVPKGSVTVDGTSLTIINVFDKGFTISLIPTTQIDSIIGQRRIGDYVNIECDILAKYIERILMKQKTHSDGGLTMESLTMNGFIG</sequence>
<keyword evidence="7 12" id="KW-0808">Transferase</keyword>
<dbReference type="InterPro" id="IPR026017">
    <property type="entry name" value="Lumazine-bd_dom"/>
</dbReference>
<dbReference type="Proteomes" id="UP000626786">
    <property type="component" value="Unassembled WGS sequence"/>
</dbReference>
<accession>A0ABR8UCZ1</accession>
<evidence type="ECO:0000256" key="4">
    <source>
        <dbReference type="ARBA" id="ARBA00012827"/>
    </source>
</evidence>
<dbReference type="InterPro" id="IPR023366">
    <property type="entry name" value="ATP_synth_asu-like_sf"/>
</dbReference>
<feature type="domain" description="Lumazine-binding" evidence="11">
    <location>
        <begin position="1"/>
        <end position="96"/>
    </location>
</feature>
<dbReference type="Gene3D" id="2.40.30.20">
    <property type="match status" value="2"/>
</dbReference>
<organism evidence="12 13">
    <name type="scientific">Sporosarcina quadrami</name>
    <dbReference type="NCBI Taxonomy" id="2762234"/>
    <lineage>
        <taxon>Bacteria</taxon>
        <taxon>Bacillati</taxon>
        <taxon>Bacillota</taxon>
        <taxon>Bacilli</taxon>
        <taxon>Bacillales</taxon>
        <taxon>Caryophanaceae</taxon>
        <taxon>Sporosarcina</taxon>
    </lineage>
</organism>
<comment type="function">
    <text evidence="2">Catalyzes the dismutation of two molecules of 6,7-dimethyl-8-ribityllumazine, resulting in the formation of riboflavin and 5-amino-6-(D-ribitylamino)uracil.</text>
</comment>
<dbReference type="PANTHER" id="PTHR21098">
    <property type="entry name" value="RIBOFLAVIN SYNTHASE ALPHA CHAIN"/>
    <property type="match status" value="1"/>
</dbReference>
<evidence type="ECO:0000259" key="11">
    <source>
        <dbReference type="PROSITE" id="PS51177"/>
    </source>
</evidence>
<feature type="domain" description="Lumazine-binding" evidence="11">
    <location>
        <begin position="97"/>
        <end position="193"/>
    </location>
</feature>
<proteinExistence type="predicted"/>
<dbReference type="PROSITE" id="PS51177">
    <property type="entry name" value="LUMAZINE_BIND"/>
    <property type="match status" value="2"/>
</dbReference>
<comment type="catalytic activity">
    <reaction evidence="1">
        <text>2 6,7-dimethyl-8-(1-D-ribityl)lumazine + H(+) = 5-amino-6-(D-ribitylamino)uracil + riboflavin</text>
        <dbReference type="Rhea" id="RHEA:20772"/>
        <dbReference type="ChEBI" id="CHEBI:15378"/>
        <dbReference type="ChEBI" id="CHEBI:15934"/>
        <dbReference type="ChEBI" id="CHEBI:57986"/>
        <dbReference type="ChEBI" id="CHEBI:58201"/>
        <dbReference type="EC" id="2.5.1.9"/>
    </reaction>
</comment>
<keyword evidence="6" id="KW-0686">Riboflavin biosynthesis</keyword>
<dbReference type="PANTHER" id="PTHR21098:SF12">
    <property type="entry name" value="RIBOFLAVIN SYNTHASE"/>
    <property type="match status" value="1"/>
</dbReference>
<evidence type="ECO:0000256" key="7">
    <source>
        <dbReference type="ARBA" id="ARBA00022679"/>
    </source>
</evidence>
<dbReference type="NCBIfam" id="TIGR00187">
    <property type="entry name" value="ribE"/>
    <property type="match status" value="1"/>
</dbReference>
<evidence type="ECO:0000256" key="2">
    <source>
        <dbReference type="ARBA" id="ARBA00002803"/>
    </source>
</evidence>
<comment type="caution">
    <text evidence="12">The sequence shown here is derived from an EMBL/GenBank/DDBJ whole genome shotgun (WGS) entry which is preliminary data.</text>
</comment>
<dbReference type="NCBIfam" id="NF006767">
    <property type="entry name" value="PRK09289.1"/>
    <property type="match status" value="1"/>
</dbReference>
<evidence type="ECO:0000256" key="1">
    <source>
        <dbReference type="ARBA" id="ARBA00000968"/>
    </source>
</evidence>
<evidence type="ECO:0000256" key="10">
    <source>
        <dbReference type="PROSITE-ProRule" id="PRU00524"/>
    </source>
</evidence>
<evidence type="ECO:0000313" key="13">
    <source>
        <dbReference type="Proteomes" id="UP000626786"/>
    </source>
</evidence>
<evidence type="ECO:0000256" key="5">
    <source>
        <dbReference type="ARBA" id="ARBA00013950"/>
    </source>
</evidence>
<feature type="repeat" description="Lumazine-binding" evidence="10">
    <location>
        <begin position="97"/>
        <end position="193"/>
    </location>
</feature>
<protein>
    <recommendedName>
        <fullName evidence="5 9">Riboflavin synthase</fullName>
        <ecNumber evidence="4 9">2.5.1.9</ecNumber>
    </recommendedName>
</protein>
<feature type="repeat" description="Lumazine-binding" evidence="10">
    <location>
        <begin position="1"/>
        <end position="96"/>
    </location>
</feature>